<evidence type="ECO:0000313" key="1">
    <source>
        <dbReference type="EMBL" id="QJA79888.1"/>
    </source>
</evidence>
<accession>A0A6M3KEE5</accession>
<dbReference type="InterPro" id="IPR007731">
    <property type="entry name" value="DUF669"/>
</dbReference>
<protein>
    <submittedName>
        <fullName evidence="1">Uncharacterized protein</fullName>
    </submittedName>
</protein>
<proteinExistence type="predicted"/>
<dbReference type="Pfam" id="PF05037">
    <property type="entry name" value="DUF669"/>
    <property type="match status" value="1"/>
</dbReference>
<name>A0A6M3KEE5_9ZZZZ</name>
<organism evidence="1">
    <name type="scientific">viral metagenome</name>
    <dbReference type="NCBI Taxonomy" id="1070528"/>
    <lineage>
        <taxon>unclassified sequences</taxon>
        <taxon>metagenomes</taxon>
        <taxon>organismal metagenomes</taxon>
    </lineage>
</organism>
<sequence length="147" mass="16293">MPTIDLAVNFEDVKNEDIIEAVPNGTYDFVVSNITKTVSKSSGRDMLKWELDIPYDGKTRKLFYNTVLPFINPGTNELDVSGVGMLVAVCKGVNQPWTGGQLNTEDYLGRGGRVEVIQKPKQTRGPDGEYQDDLTAPPVNAIKHFVY</sequence>
<dbReference type="AlphaFoldDB" id="A0A6M3KEE5"/>
<gene>
    <name evidence="1" type="ORF">MM415A00821_0010</name>
</gene>
<dbReference type="EMBL" id="MT142398">
    <property type="protein sequence ID" value="QJA79888.1"/>
    <property type="molecule type" value="Genomic_DNA"/>
</dbReference>
<reference evidence="1" key="1">
    <citation type="submission" date="2020-03" db="EMBL/GenBank/DDBJ databases">
        <title>The deep terrestrial virosphere.</title>
        <authorList>
            <person name="Holmfeldt K."/>
            <person name="Nilsson E."/>
            <person name="Simone D."/>
            <person name="Lopez-Fernandez M."/>
            <person name="Wu X."/>
            <person name="de Brujin I."/>
            <person name="Lundin D."/>
            <person name="Andersson A."/>
            <person name="Bertilsson S."/>
            <person name="Dopson M."/>
        </authorList>
    </citation>
    <scope>NUCLEOTIDE SEQUENCE</scope>
    <source>
        <strain evidence="1">MM415A00821</strain>
    </source>
</reference>